<evidence type="ECO:0000256" key="1">
    <source>
        <dbReference type="SAM" id="Coils"/>
    </source>
</evidence>
<evidence type="ECO:0000313" key="3">
    <source>
        <dbReference type="Proteomes" id="UP000050920"/>
    </source>
</evidence>
<organism evidence="2 3">
    <name type="scientific">Lactiplantibacillus fabifermentans DSM 21115</name>
    <dbReference type="NCBI Taxonomy" id="1413187"/>
    <lineage>
        <taxon>Bacteria</taxon>
        <taxon>Bacillati</taxon>
        <taxon>Bacillota</taxon>
        <taxon>Bacilli</taxon>
        <taxon>Lactobacillales</taxon>
        <taxon>Lactobacillaceae</taxon>
        <taxon>Lactiplantibacillus</taxon>
    </lineage>
</organism>
<dbReference type="EMBL" id="AYGX02000053">
    <property type="protein sequence ID" value="KRO28077.1"/>
    <property type="molecule type" value="Genomic_DNA"/>
</dbReference>
<dbReference type="AlphaFoldDB" id="A0A0R2NWA1"/>
<sequence>MMQIDGQALVDKMRQNFAQKIAISEQEIAMLQVQNDNLQHELNTLKGKKDK</sequence>
<keyword evidence="1" id="KW-0175">Coiled coil</keyword>
<feature type="coiled-coil region" evidence="1">
    <location>
        <begin position="21"/>
        <end position="48"/>
    </location>
</feature>
<dbReference type="RefSeq" id="WP_156404103.1">
    <property type="nucleotide sequence ID" value="NZ_AYGX02000053.1"/>
</dbReference>
<protein>
    <submittedName>
        <fullName evidence="2">Uncharacterized protein</fullName>
    </submittedName>
</protein>
<comment type="caution">
    <text evidence="2">The sequence shown here is derived from an EMBL/GenBank/DDBJ whole genome shotgun (WGS) entry which is preliminary data.</text>
</comment>
<gene>
    <name evidence="2" type="ORF">DY78_GL002659</name>
</gene>
<reference evidence="2 3" key="1">
    <citation type="journal article" date="2015" name="Genome Announc.">
        <title>Expanding the biotechnology potential of lactobacilli through comparative genomics of 213 strains and associated genera.</title>
        <authorList>
            <person name="Sun Z."/>
            <person name="Harris H.M."/>
            <person name="McCann A."/>
            <person name="Guo C."/>
            <person name="Argimon S."/>
            <person name="Zhang W."/>
            <person name="Yang X."/>
            <person name="Jeffery I.B."/>
            <person name="Cooney J.C."/>
            <person name="Kagawa T.F."/>
            <person name="Liu W."/>
            <person name="Song Y."/>
            <person name="Salvetti E."/>
            <person name="Wrobel A."/>
            <person name="Rasinkangas P."/>
            <person name="Parkhill J."/>
            <person name="Rea M.C."/>
            <person name="O'Sullivan O."/>
            <person name="Ritari J."/>
            <person name="Douillard F.P."/>
            <person name="Paul Ross R."/>
            <person name="Yang R."/>
            <person name="Briner A.E."/>
            <person name="Felis G.E."/>
            <person name="de Vos W.M."/>
            <person name="Barrangou R."/>
            <person name="Klaenhammer T.R."/>
            <person name="Caufield P.W."/>
            <person name="Cui Y."/>
            <person name="Zhang H."/>
            <person name="O'Toole P.W."/>
        </authorList>
    </citation>
    <scope>NUCLEOTIDE SEQUENCE [LARGE SCALE GENOMIC DNA]</scope>
    <source>
        <strain evidence="2 3">DSM 21115</strain>
    </source>
</reference>
<accession>A0A0R2NWA1</accession>
<dbReference type="Proteomes" id="UP000050920">
    <property type="component" value="Unassembled WGS sequence"/>
</dbReference>
<name>A0A0R2NWA1_9LACO</name>
<evidence type="ECO:0000313" key="2">
    <source>
        <dbReference type="EMBL" id="KRO28077.1"/>
    </source>
</evidence>
<proteinExistence type="predicted"/>
<keyword evidence="3" id="KW-1185">Reference proteome</keyword>